<dbReference type="Pfam" id="PF00205">
    <property type="entry name" value="TPP_enzyme_M"/>
    <property type="match status" value="1"/>
</dbReference>
<dbReference type="SMART" id="SM00066">
    <property type="entry name" value="GAL4"/>
    <property type="match status" value="1"/>
</dbReference>
<evidence type="ECO:0000313" key="17">
    <source>
        <dbReference type="EMBL" id="RVX74992.1"/>
    </source>
</evidence>
<dbReference type="Gene3D" id="3.40.50.1220">
    <property type="entry name" value="TPP-binding domain"/>
    <property type="match status" value="1"/>
</dbReference>
<dbReference type="EMBL" id="NAJM01000003">
    <property type="protein sequence ID" value="RVX74992.1"/>
    <property type="molecule type" value="Genomic_DNA"/>
</dbReference>
<keyword evidence="6" id="KW-0479">Metal-binding</keyword>
<dbReference type="GO" id="GO:0000949">
    <property type="term" value="P:aromatic amino acid family catabolic process to alcohol via Ehrlich pathway"/>
    <property type="evidence" value="ECO:0007669"/>
    <property type="project" value="TreeGrafter"/>
</dbReference>
<name>A0A438NGY8_EXOME</name>
<dbReference type="PANTHER" id="PTHR43452:SF11">
    <property type="entry name" value="PYRUVATE DECARBOXYLASE"/>
    <property type="match status" value="1"/>
</dbReference>
<dbReference type="InterPro" id="IPR029035">
    <property type="entry name" value="DHS-like_NAD/FAD-binding_dom"/>
</dbReference>
<dbReference type="CDD" id="cd07038">
    <property type="entry name" value="TPP_PYR_PDC_IPDC_like"/>
    <property type="match status" value="1"/>
</dbReference>
<feature type="region of interest" description="Disordered" evidence="15">
    <location>
        <begin position="125"/>
        <end position="148"/>
    </location>
</feature>
<dbReference type="Proteomes" id="UP000288859">
    <property type="component" value="Unassembled WGS sequence"/>
</dbReference>
<dbReference type="SUPFAM" id="SSF57701">
    <property type="entry name" value="Zn2/Cys6 DNA-binding domain"/>
    <property type="match status" value="1"/>
</dbReference>
<evidence type="ECO:0000256" key="8">
    <source>
        <dbReference type="ARBA" id="ARBA00022842"/>
    </source>
</evidence>
<dbReference type="PANTHER" id="PTHR43452">
    <property type="entry name" value="PYRUVATE DECARBOXYLASE"/>
    <property type="match status" value="1"/>
</dbReference>
<keyword evidence="14" id="KW-0539">Nucleus</keyword>
<dbReference type="InterPro" id="IPR011766">
    <property type="entry name" value="TPP_enzyme_TPP-bd"/>
</dbReference>
<organism evidence="17 18">
    <name type="scientific">Exophiala mesophila</name>
    <name type="common">Black yeast-like fungus</name>
    <dbReference type="NCBI Taxonomy" id="212818"/>
    <lineage>
        <taxon>Eukaryota</taxon>
        <taxon>Fungi</taxon>
        <taxon>Dikarya</taxon>
        <taxon>Ascomycota</taxon>
        <taxon>Pezizomycotina</taxon>
        <taxon>Eurotiomycetes</taxon>
        <taxon>Chaetothyriomycetidae</taxon>
        <taxon>Chaetothyriales</taxon>
        <taxon>Herpotrichiellaceae</taxon>
        <taxon>Exophiala</taxon>
    </lineage>
</organism>
<evidence type="ECO:0000256" key="9">
    <source>
        <dbReference type="ARBA" id="ARBA00023015"/>
    </source>
</evidence>
<dbReference type="InterPro" id="IPR047213">
    <property type="entry name" value="TPP_PYR_PDC_IPDC-like"/>
</dbReference>
<dbReference type="Gene3D" id="4.10.240.10">
    <property type="entry name" value="Zn(2)-C6 fungal-type DNA-binding domain"/>
    <property type="match status" value="1"/>
</dbReference>
<comment type="caution">
    <text evidence="17">The sequence shown here is derived from an EMBL/GenBank/DDBJ whole genome shotgun (WGS) entry which is preliminary data.</text>
</comment>
<dbReference type="SUPFAM" id="SSF52467">
    <property type="entry name" value="DHS-like NAD/FAD-binding domain"/>
    <property type="match status" value="1"/>
</dbReference>
<reference evidence="17 18" key="1">
    <citation type="submission" date="2017-03" db="EMBL/GenBank/DDBJ databases">
        <title>Genomes of endolithic fungi from Antarctica.</title>
        <authorList>
            <person name="Coleine C."/>
            <person name="Masonjones S."/>
            <person name="Stajich J.E."/>
        </authorList>
    </citation>
    <scope>NUCLEOTIDE SEQUENCE [LARGE SCALE GENOMIC DNA]</scope>
    <source>
        <strain evidence="17 18">CCFEE 6314</strain>
    </source>
</reference>
<dbReference type="GO" id="GO:0005634">
    <property type="term" value="C:nucleus"/>
    <property type="evidence" value="ECO:0007669"/>
    <property type="project" value="TreeGrafter"/>
</dbReference>
<dbReference type="OrthoDB" id="25921at2759"/>
<dbReference type="InterPro" id="IPR029061">
    <property type="entry name" value="THDP-binding"/>
</dbReference>
<dbReference type="VEuPathDB" id="FungiDB:PV10_00420"/>
<keyword evidence="13" id="KW-0456">Lyase</keyword>
<accession>A0A438NGY8</accession>
<dbReference type="FunFam" id="3.40.50.970:FF:000019">
    <property type="entry name" value="Pyruvate decarboxylase isozyme"/>
    <property type="match status" value="1"/>
</dbReference>
<dbReference type="PROSITE" id="PS00463">
    <property type="entry name" value="ZN2_CY6_FUNGAL_1"/>
    <property type="match status" value="1"/>
</dbReference>
<protein>
    <recommendedName>
        <fullName evidence="5">Pyruvate decarboxylase</fullName>
        <ecNumber evidence="4">4.1.1.1</ecNumber>
    </recommendedName>
</protein>
<dbReference type="Gene3D" id="3.40.50.970">
    <property type="match status" value="2"/>
</dbReference>
<dbReference type="InterPro" id="IPR036864">
    <property type="entry name" value="Zn2-C6_fun-type_DNA-bd_sf"/>
</dbReference>
<evidence type="ECO:0000256" key="15">
    <source>
        <dbReference type="SAM" id="MobiDB-lite"/>
    </source>
</evidence>
<evidence type="ECO:0000256" key="4">
    <source>
        <dbReference type="ARBA" id="ARBA00013202"/>
    </source>
</evidence>
<dbReference type="Pfam" id="PF02776">
    <property type="entry name" value="TPP_enzyme_N"/>
    <property type="match status" value="1"/>
</dbReference>
<evidence type="ECO:0000256" key="7">
    <source>
        <dbReference type="ARBA" id="ARBA00022793"/>
    </source>
</evidence>
<evidence type="ECO:0000256" key="5">
    <source>
        <dbReference type="ARBA" id="ARBA00014422"/>
    </source>
</evidence>
<evidence type="ECO:0000256" key="1">
    <source>
        <dbReference type="ARBA" id="ARBA00001041"/>
    </source>
</evidence>
<dbReference type="CDD" id="cd02005">
    <property type="entry name" value="TPP_PDC_IPDC"/>
    <property type="match status" value="1"/>
</dbReference>
<evidence type="ECO:0000256" key="12">
    <source>
        <dbReference type="ARBA" id="ARBA00023163"/>
    </source>
</evidence>
<dbReference type="InterPro" id="IPR012000">
    <property type="entry name" value="Thiamin_PyroP_enz_cen_dom"/>
</dbReference>
<comment type="similarity">
    <text evidence="3">Belongs to the TPP enzyme family.</text>
</comment>
<dbReference type="GO" id="GO:0000287">
    <property type="term" value="F:magnesium ion binding"/>
    <property type="evidence" value="ECO:0007669"/>
    <property type="project" value="InterPro"/>
</dbReference>
<keyword evidence="9" id="KW-0805">Transcription regulation</keyword>
<evidence type="ECO:0000313" key="18">
    <source>
        <dbReference type="Proteomes" id="UP000288859"/>
    </source>
</evidence>
<evidence type="ECO:0000256" key="13">
    <source>
        <dbReference type="ARBA" id="ARBA00023239"/>
    </source>
</evidence>
<dbReference type="InterPro" id="IPR001138">
    <property type="entry name" value="Zn2Cys6_DnaBD"/>
</dbReference>
<dbReference type="FunFam" id="3.40.50.970:FF:000024">
    <property type="entry name" value="Pyruvate decarboxylase isozyme"/>
    <property type="match status" value="1"/>
</dbReference>
<dbReference type="Pfam" id="PF04082">
    <property type="entry name" value="Fungal_trans"/>
    <property type="match status" value="1"/>
</dbReference>
<evidence type="ECO:0000256" key="2">
    <source>
        <dbReference type="ARBA" id="ARBA00001964"/>
    </source>
</evidence>
<dbReference type="GO" id="GO:0008270">
    <property type="term" value="F:zinc ion binding"/>
    <property type="evidence" value="ECO:0007669"/>
    <property type="project" value="InterPro"/>
</dbReference>
<dbReference type="InterPro" id="IPR047214">
    <property type="entry name" value="TPP_PDC_IPDC"/>
</dbReference>
<dbReference type="InterPro" id="IPR012001">
    <property type="entry name" value="Thiamin_PyroP_enz_TPP-bd_dom"/>
</dbReference>
<comment type="catalytic activity">
    <reaction evidence="1">
        <text>a 2-oxocarboxylate + H(+) = an aldehyde + CO2</text>
        <dbReference type="Rhea" id="RHEA:11628"/>
        <dbReference type="ChEBI" id="CHEBI:15378"/>
        <dbReference type="ChEBI" id="CHEBI:16526"/>
        <dbReference type="ChEBI" id="CHEBI:17478"/>
        <dbReference type="ChEBI" id="CHEBI:35179"/>
        <dbReference type="EC" id="4.1.1.1"/>
    </reaction>
</comment>
<dbReference type="GO" id="GO:0003677">
    <property type="term" value="F:DNA binding"/>
    <property type="evidence" value="ECO:0007669"/>
    <property type="project" value="UniProtKB-KW"/>
</dbReference>
<dbReference type="GO" id="GO:0000981">
    <property type="term" value="F:DNA-binding transcription factor activity, RNA polymerase II-specific"/>
    <property type="evidence" value="ECO:0007669"/>
    <property type="project" value="InterPro"/>
</dbReference>
<dbReference type="GO" id="GO:0006351">
    <property type="term" value="P:DNA-templated transcription"/>
    <property type="evidence" value="ECO:0007669"/>
    <property type="project" value="InterPro"/>
</dbReference>
<dbReference type="Pfam" id="PF00172">
    <property type="entry name" value="Zn_clus"/>
    <property type="match status" value="1"/>
</dbReference>
<sequence length="1803" mass="200054">MVNGNSPTSPLIHSARTFSDTNLLREKHLLNSIFILITVCLHVGVGVGIDPGQYLTPSYASVLIRIGQTDEGGNVNQNMVRLALLGEHDAYPLTTARALLLPFQRAIHHLRQELTAFEGTAPAQRPLGPIDEFPSGNVSSAQRRRLSHEQGLEEEPVVAVSRRRADTEAVLRFARSICGRVVRNPGYMVYLNRLHMGAELPFPLTHRLNDSSLRPAKREAQSLVAQLPFEVTRKLLAVYTERLLPQCPIFSPAEVQGIYSRVYSTSTTSKPSIRGDNFIICIILAIATLNSKSDDYRKVMDVADSFRQEAMDRDDNGEVLATTSIRCLQALLLLAQYGLFMSQHVDLWHTDPPPASGLDTEVLQLRRRLFWATYSMERTITLTCHRPFAIRDDQIKLPWATSTNTGADALTFGDSSTISRYLKHLSYCSLQTEISDVNISAEPIPSPSLNYSDWVESCERRVEELRGSNWTETALIPDWLDLAAWRCLAWLYMPCPKNPCPSDQAIFKFIQALLRMLDIYWELAKARSLKLCWFAVHHAYEIGTQMLFCMQNYPLIVKSVCDKFKVLDALTHLSDFLIYMEERWPASVQCRSLLDKLKKDIIEAFIRDQDAISTVNAHSGEQRIVDLIFRKNGHFFLMAEEPFDLNFHFDDLLSDGTLGLPSDLTSLFNDISDTFNMHDDLFDTAGDPTLLHTASLPTPTPSVALDFFGEYFAQQSTEAQQLITSCSQTLSSLHACRLCRSKRIKCTRTLPSCHNCVDYGKECLYKEPSTGDWISGVSLHQMQDEIRNLLKSIEEVRRVRKDYLTEAQLCSNPEPPGCEKNRRSTFLTFETHYGPSVCYLGDASVLGQFASGTGSASSEPEVNLVPPGAIFPGHELVFRSLDELSDGAVEILVKQYLDCFDIFYPILGETLVSDLINARRTEPVPTATDAQPDALLNLLVAIALLSSPFTTRSATFYLSNYYFERAMSLASTSDQLHTSATLSALRFALLICVYVWLNPEAGNLPRLINASCRLCLDLLESQDLKADDTAALHVLFRTAYVMDTDSAVALGRPNYLTEWTDLGKMVVTATHPDQNSGTLSFLVFNLARLRSKIHKAILCFAATEENLMELYSTSIKSFEAQIEDWWKEWEQETTKTRPNWPENSSRQLPIERKAFQYGLILKSETLALLRVLAGFYDPQADQGLRPLAAEAVIVSFAGALQMQLADSPNGRAADHAFPISKVMGGTLPLAEYLLARLKQLNIGAIHGVPGDYNLTLLDYVEPAGLLWVGSVNELNAGYATDGYARIKGMGALITTFGVGELSAINAIAGAFAERAAVVHIVGVPPRHVTATRANIHHTLGDGDYDHFRSMAAHVTVAQANLSDPRTVPQQIDATLLQCLIHSRPVYIQVPVDVVSVHVDATALSSPLVVPDMIFGAGQRRGVQEIADRIHSAKRPVILIDGETAALGITDLVAQLVNVTQWPTFTLGTSNGLVDATLPHVYGIYHGAYASQGLRDLMAEADLVLHFGPHLSSTNTSGFTAIPERSKTISFTHGEVQVGDTEIHRDLPARVALSKLLHGLEDKKLAGIATKEETNDGVEEAVAAERPDLSSFSDVSLKDAIRQKELWRLLATFLRPGDIVMAETGTAAYGARHMSLPKNARLLVPMTWLSIGYMLPASQGVALAQRELSKSKPTSTDSDNGRTILIIGDGSFQLTVQELATIIHHRLNVVVIVLNNQGYTIERCIHNKEASYNDITAWRNLLAPIFFGAEEDVYTASARTYQDLERVLRDEQLSHGQMLRMVEVFLDRFDAPSGPLQDMINKQA</sequence>
<dbReference type="InterPro" id="IPR012110">
    <property type="entry name" value="PDC/IPDC-like"/>
</dbReference>
<dbReference type="GO" id="GO:0005829">
    <property type="term" value="C:cytosol"/>
    <property type="evidence" value="ECO:0007669"/>
    <property type="project" value="TreeGrafter"/>
</dbReference>
<dbReference type="CDD" id="cd00067">
    <property type="entry name" value="GAL4"/>
    <property type="match status" value="1"/>
</dbReference>
<keyword evidence="8" id="KW-0460">Magnesium</keyword>
<evidence type="ECO:0000256" key="10">
    <source>
        <dbReference type="ARBA" id="ARBA00023052"/>
    </source>
</evidence>
<dbReference type="VEuPathDB" id="FungiDB:PV10_00417"/>
<evidence type="ECO:0000256" key="3">
    <source>
        <dbReference type="ARBA" id="ARBA00007812"/>
    </source>
</evidence>
<comment type="cofactor">
    <cofactor evidence="2">
        <name>thiamine diphosphate</name>
        <dbReference type="ChEBI" id="CHEBI:58937"/>
    </cofactor>
</comment>
<dbReference type="GO" id="GO:0030976">
    <property type="term" value="F:thiamine pyrophosphate binding"/>
    <property type="evidence" value="ECO:0007669"/>
    <property type="project" value="InterPro"/>
</dbReference>
<proteinExistence type="inferred from homology"/>
<evidence type="ECO:0000256" key="11">
    <source>
        <dbReference type="ARBA" id="ARBA00023125"/>
    </source>
</evidence>
<dbReference type="SUPFAM" id="SSF52518">
    <property type="entry name" value="Thiamin diphosphate-binding fold (THDP-binding)"/>
    <property type="match status" value="2"/>
</dbReference>
<dbReference type="InterPro" id="IPR007219">
    <property type="entry name" value="XnlR_reg_dom"/>
</dbReference>
<dbReference type="Pfam" id="PF02775">
    <property type="entry name" value="TPP_enzyme_C"/>
    <property type="match status" value="1"/>
</dbReference>
<evidence type="ECO:0000259" key="16">
    <source>
        <dbReference type="PROSITE" id="PS50048"/>
    </source>
</evidence>
<feature type="domain" description="Zn(2)-C6 fungal-type" evidence="16">
    <location>
        <begin position="735"/>
        <end position="765"/>
    </location>
</feature>
<dbReference type="PROSITE" id="PS50048">
    <property type="entry name" value="ZN2_CY6_FUNGAL_2"/>
    <property type="match status" value="1"/>
</dbReference>
<dbReference type="EC" id="4.1.1.1" evidence="4"/>
<dbReference type="CDD" id="cd12148">
    <property type="entry name" value="fungal_TF_MHR"/>
    <property type="match status" value="2"/>
</dbReference>
<keyword evidence="12" id="KW-0804">Transcription</keyword>
<dbReference type="GO" id="GO:0004737">
    <property type="term" value="F:pyruvate decarboxylase activity"/>
    <property type="evidence" value="ECO:0007669"/>
    <property type="project" value="UniProtKB-EC"/>
</dbReference>
<evidence type="ECO:0000256" key="14">
    <source>
        <dbReference type="ARBA" id="ARBA00023242"/>
    </source>
</evidence>
<evidence type="ECO:0000256" key="6">
    <source>
        <dbReference type="ARBA" id="ARBA00022723"/>
    </source>
</evidence>
<keyword evidence="7" id="KW-0210">Decarboxylase</keyword>
<keyword evidence="10" id="KW-0786">Thiamine pyrophosphate</keyword>
<keyword evidence="11" id="KW-0238">DNA-binding</keyword>
<gene>
    <name evidence="17" type="ORF">B0A52_01269</name>
</gene>